<dbReference type="Gene3D" id="2.170.130.10">
    <property type="entry name" value="TonB-dependent receptor, plug domain"/>
    <property type="match status" value="1"/>
</dbReference>
<dbReference type="Proteomes" id="UP000779507">
    <property type="component" value="Unassembled WGS sequence"/>
</dbReference>
<comment type="subcellular location">
    <subcellularLocation>
        <location evidence="1">Cell outer membrane</location>
    </subcellularLocation>
</comment>
<evidence type="ECO:0000259" key="5">
    <source>
        <dbReference type="Pfam" id="PF07715"/>
    </source>
</evidence>
<keyword evidence="2" id="KW-0472">Membrane</keyword>
<evidence type="ECO:0000256" key="4">
    <source>
        <dbReference type="SAM" id="SignalP"/>
    </source>
</evidence>
<evidence type="ECO:0000256" key="1">
    <source>
        <dbReference type="ARBA" id="ARBA00004442"/>
    </source>
</evidence>
<evidence type="ECO:0000313" key="7">
    <source>
        <dbReference type="Proteomes" id="UP000779507"/>
    </source>
</evidence>
<dbReference type="Gene3D" id="2.60.40.1120">
    <property type="entry name" value="Carboxypeptidase-like, regulatory domain"/>
    <property type="match status" value="1"/>
</dbReference>
<gene>
    <name evidence="6" type="ORF">HNP98_003515</name>
</gene>
<reference evidence="6 7" key="1">
    <citation type="submission" date="2020-05" db="EMBL/GenBank/DDBJ databases">
        <title>Genomic Encyclopedia of Type Strains, Phase IV (KMG-V): Genome sequencing to study the core and pangenomes of soil and plant-associated prokaryotes.</title>
        <authorList>
            <person name="Whitman W."/>
        </authorList>
    </citation>
    <scope>NUCLEOTIDE SEQUENCE [LARGE SCALE GENOMIC DNA]</scope>
    <source>
        <strain evidence="6 7">9A</strain>
    </source>
</reference>
<keyword evidence="4" id="KW-0732">Signal</keyword>
<feature type="signal peptide" evidence="4">
    <location>
        <begin position="1"/>
        <end position="26"/>
    </location>
</feature>
<proteinExistence type="predicted"/>
<evidence type="ECO:0000256" key="2">
    <source>
        <dbReference type="ARBA" id="ARBA00023136"/>
    </source>
</evidence>
<keyword evidence="3" id="KW-0998">Cell outer membrane</keyword>
<dbReference type="InterPro" id="IPR037066">
    <property type="entry name" value="Plug_dom_sf"/>
</dbReference>
<keyword evidence="7" id="KW-1185">Reference proteome</keyword>
<dbReference type="InterPro" id="IPR036942">
    <property type="entry name" value="Beta-barrel_TonB_sf"/>
</dbReference>
<evidence type="ECO:0000256" key="3">
    <source>
        <dbReference type="ARBA" id="ARBA00023237"/>
    </source>
</evidence>
<dbReference type="NCBIfam" id="TIGR04056">
    <property type="entry name" value="OMP_RagA_SusC"/>
    <property type="match status" value="1"/>
</dbReference>
<dbReference type="InterPro" id="IPR012910">
    <property type="entry name" value="Plug_dom"/>
</dbReference>
<dbReference type="Gene3D" id="2.40.170.20">
    <property type="entry name" value="TonB-dependent receptor, beta-barrel domain"/>
    <property type="match status" value="1"/>
</dbReference>
<organism evidence="6 7">
    <name type="scientific">Hymenobacter caeli</name>
    <dbReference type="NCBI Taxonomy" id="2735894"/>
    <lineage>
        <taxon>Bacteria</taxon>
        <taxon>Pseudomonadati</taxon>
        <taxon>Bacteroidota</taxon>
        <taxon>Cytophagia</taxon>
        <taxon>Cytophagales</taxon>
        <taxon>Hymenobacteraceae</taxon>
        <taxon>Hymenobacter</taxon>
    </lineage>
</organism>
<accession>A0ABX2FU02</accession>
<dbReference type="RefSeq" id="WP_173811440.1">
    <property type="nucleotide sequence ID" value="NZ_JABSNP010000019.1"/>
</dbReference>
<protein>
    <submittedName>
        <fullName evidence="6">TonB-linked SusC/RagA family outer membrane protein</fullName>
    </submittedName>
</protein>
<dbReference type="SUPFAM" id="SSF56935">
    <property type="entry name" value="Porins"/>
    <property type="match status" value="1"/>
</dbReference>
<dbReference type="Pfam" id="PF13715">
    <property type="entry name" value="CarbopepD_reg_2"/>
    <property type="match status" value="1"/>
</dbReference>
<evidence type="ECO:0000313" key="6">
    <source>
        <dbReference type="EMBL" id="NRT20671.1"/>
    </source>
</evidence>
<sequence length="1106" mass="121523">MRSFYQRFNALLLVLALGLLPQLLRAQSPGTPVGGVVTDDQRQPLPGVSVLVKGTTRGTSTDTDGRFVLNASPGEVLTFSFVGTATQEITVAGQKTFAISLATDAKQLNEVVVTALGVKKETRKIGYAVQEVNGADVTLARDPNPISGLTGKVAGLSVGPSAELLRAPNVLLRGNQLSLYVVDGFPIDTDTWNISPDDIDTYTVLKGPAAAALYGNRASNGAILITTKKGNKNKKGFTVELNSSTVVNSGFLAFPRVQDSYGPGENTFYQFVDGKGGAPGGVDGDYDVWGPYFNGQLIPQYDSPVVNGVRQGTPWVARGANNLKNFLRTGYQTNNNVALSANGDNYTTRFSLSQQHQDSYIPNNSLNIVNFNLYGSFNPSPRFKIEANVNFSRQFTDNFPDADYGPNSLLYNVAVWTGADWDVNAPDIRGIWQPGKVGTQSVFAEYQRYHNPWLMVEKWTRGHYKNDTYAYLTGNYKIDDHISATLRTQVSTYDLLRTEKMPFSAHPYGREGNLGDYREDRRNLFDTNAEGFLNFNYDVGSAKFLNLSGLVGGNVRNFTYNSNWTSTDYLTVPEVYSFSNSLNPVQSTSFNSQMRVLSAYYSLDATLGKFATLSTTGRVDRSSAFQMPTTYYYPSLSLASVVSDYVPVPSFISFLKVRGSFANIRTDATSATIGPAPFNSITALSGQTLASNPNDNPLFYNPLGYGNVYASPYNGPDYSLNPVYSVLKPYNNQAAGYGSNNLFAQNLKTTTRVNYEEGFDVKFLGNRLGLSATAFQYIDGPRILPNQISTATGYTTEYINALKTKKTGYEVSLTGAPVQSANGFGWDVLVNWSTFKEVYQELPPGQDTYQTFFAKGDRTDKFYGTDFVRAPDGQIINDAAGKPLTNPVRQYLGNLNNKYNWSIYNKFHYKSLSLGFQFDGAVGGVTTDYMFNKTVRGGRNAITAEGALGDARYQDWKNFDPTGANGYKGSYVGEGVVISNGGAINYDSKTGQILNPEALQYAPNKQVAFVQDYVSTYYNVQQSNLMSKTYGKLREVTISYDLPRSLLEGTFIQKVSVSLIGRNLLYFYADKRFKDVDLDQYNGAISVTGLQSPTVRSYGLNLNATF</sequence>
<dbReference type="InterPro" id="IPR008969">
    <property type="entry name" value="CarboxyPept-like_regulatory"/>
</dbReference>
<dbReference type="Pfam" id="PF07715">
    <property type="entry name" value="Plug"/>
    <property type="match status" value="1"/>
</dbReference>
<dbReference type="InterPro" id="IPR023996">
    <property type="entry name" value="TonB-dep_OMP_SusC/RagA"/>
</dbReference>
<comment type="caution">
    <text evidence="6">The sequence shown here is derived from an EMBL/GenBank/DDBJ whole genome shotgun (WGS) entry which is preliminary data.</text>
</comment>
<name>A0ABX2FU02_9BACT</name>
<dbReference type="EMBL" id="JABSNP010000019">
    <property type="protein sequence ID" value="NRT20671.1"/>
    <property type="molecule type" value="Genomic_DNA"/>
</dbReference>
<feature type="domain" description="TonB-dependent receptor plug" evidence="5">
    <location>
        <begin position="123"/>
        <end position="222"/>
    </location>
</feature>
<feature type="chain" id="PRO_5046404035" evidence="4">
    <location>
        <begin position="27"/>
        <end position="1106"/>
    </location>
</feature>
<dbReference type="SUPFAM" id="SSF49464">
    <property type="entry name" value="Carboxypeptidase regulatory domain-like"/>
    <property type="match status" value="1"/>
</dbReference>